<dbReference type="InterPro" id="IPR036259">
    <property type="entry name" value="MFS_trans_sf"/>
</dbReference>
<evidence type="ECO:0000256" key="1">
    <source>
        <dbReference type="ARBA" id="ARBA00005773"/>
    </source>
</evidence>
<comment type="similarity">
    <text evidence="1">Belongs to the reduced folate carrier (RFC) transporter (TC 2.A.48) family.</text>
</comment>
<feature type="compositionally biased region" description="Basic and acidic residues" evidence="2">
    <location>
        <begin position="8"/>
        <end position="24"/>
    </location>
</feature>
<dbReference type="OrthoDB" id="18814at2759"/>
<comment type="caution">
    <text evidence="4">The sequence shown here is derived from an EMBL/GenBank/DDBJ whole genome shotgun (WGS) entry which is preliminary data.</text>
</comment>
<feature type="transmembrane region" description="Helical" evidence="3">
    <location>
        <begin position="466"/>
        <end position="490"/>
    </location>
</feature>
<keyword evidence="3" id="KW-1133">Transmembrane helix</keyword>
<name>A0A6A5C4S0_NAEFO</name>
<evidence type="ECO:0000313" key="4">
    <source>
        <dbReference type="EMBL" id="KAF0984297.1"/>
    </source>
</evidence>
<dbReference type="VEuPathDB" id="AmoebaDB:FDP41_007474"/>
<keyword evidence="3" id="KW-0472">Membrane</keyword>
<feature type="transmembrane region" description="Helical" evidence="3">
    <location>
        <begin position="131"/>
        <end position="148"/>
    </location>
</feature>
<proteinExistence type="inferred from homology"/>
<dbReference type="GeneID" id="68114692"/>
<keyword evidence="5" id="KW-1185">Reference proteome</keyword>
<dbReference type="InterPro" id="IPR002666">
    <property type="entry name" value="Folate_carrier"/>
</dbReference>
<dbReference type="CDD" id="cd06174">
    <property type="entry name" value="MFS"/>
    <property type="match status" value="1"/>
</dbReference>
<feature type="transmembrane region" description="Helical" evidence="3">
    <location>
        <begin position="168"/>
        <end position="189"/>
    </location>
</feature>
<feature type="compositionally biased region" description="Polar residues" evidence="2">
    <location>
        <begin position="80"/>
        <end position="108"/>
    </location>
</feature>
<dbReference type="SUPFAM" id="SSF103473">
    <property type="entry name" value="MFS general substrate transporter"/>
    <property type="match status" value="1"/>
</dbReference>
<feature type="region of interest" description="Disordered" evidence="2">
    <location>
        <begin position="1"/>
        <end position="53"/>
    </location>
</feature>
<feature type="transmembrane region" description="Helical" evidence="3">
    <location>
        <begin position="201"/>
        <end position="220"/>
    </location>
</feature>
<feature type="transmembrane region" description="Helical" evidence="3">
    <location>
        <begin position="226"/>
        <end position="248"/>
    </location>
</feature>
<evidence type="ECO:0008006" key="6">
    <source>
        <dbReference type="Google" id="ProtNLM"/>
    </source>
</evidence>
<dbReference type="GO" id="GO:0090482">
    <property type="term" value="F:vitamin transmembrane transporter activity"/>
    <property type="evidence" value="ECO:0007669"/>
    <property type="project" value="InterPro"/>
</dbReference>
<feature type="transmembrane region" description="Helical" evidence="3">
    <location>
        <begin position="502"/>
        <end position="520"/>
    </location>
</feature>
<evidence type="ECO:0000256" key="3">
    <source>
        <dbReference type="SAM" id="Phobius"/>
    </source>
</evidence>
<evidence type="ECO:0000256" key="2">
    <source>
        <dbReference type="SAM" id="MobiDB-lite"/>
    </source>
</evidence>
<feature type="transmembrane region" description="Helical" evidence="3">
    <location>
        <begin position="559"/>
        <end position="581"/>
    </location>
</feature>
<dbReference type="GO" id="GO:0005886">
    <property type="term" value="C:plasma membrane"/>
    <property type="evidence" value="ECO:0007669"/>
    <property type="project" value="TreeGrafter"/>
</dbReference>
<dbReference type="Gene3D" id="1.20.1250.20">
    <property type="entry name" value="MFS general substrate transporter like domains"/>
    <property type="match status" value="1"/>
</dbReference>
<accession>A0A6A5C4S0</accession>
<dbReference type="PANTHER" id="PTHR10686:SF18">
    <property type="entry name" value="IP11787P-RELATED"/>
    <property type="match status" value="1"/>
</dbReference>
<feature type="transmembrane region" description="Helical" evidence="3">
    <location>
        <begin position="526"/>
        <end position="547"/>
    </location>
</feature>
<sequence length="653" mass="73512">MQQQDGDCLTRREPPSLRKEEEKQTQGSTRLETTDPMMNSQHHANSHQHVQDLSSERTLLLSVLVNNNNHSNMLSQSLSPNVQQTAPLEQSFTPPSNNHTVISETRPSIQKLSQKTQKNPSNDTTIMNQPLSLGLVLTFAIYSFFHMVNPQQPFLVEFLTSKGISLKTILFDIFPIWSYSMPFVQLCIGIISELKFIGHKWVIVVGILASVLFMLSEFFSTKNTVWMLQVTEIAVAVLYGTDQTYLALLYHSSSPNSYQFLTSLSRACILMGQVLGAVVGQIVYMCGVSIQVLYYMGFACIVPCLYLAIFHFPSPKKYVRSIHTFETNDNACKDSNATSKEEDPKLASSKADIVESVNYDQQSEVQLSQQIHEEEGNTNIHHEAMTTAPSQQDSIHSRSGPIIKFHKLISFLKNSKIWKFVVDVKKCYTENFSVPFWSIYCIVGIAVHMLALTYYQTFFKTLNNQISLNGILIAVAYACASMIAMIPTRLGNWVSSWKGKMMAAIVCLACGSCLIAISVSRKCPVFVAYLLFVVYHCLFEFLYVVSFTQIAKGLKLTRFAAIFSFNSALANVFQLLIQVLVGKQILALGPMAQFTAFGIIMVALSIFLFFCTLGYGLFNRRTRQIMVEVCRLNGEFVNHALRRTRNNHLLDTI</sequence>
<dbReference type="VEuPathDB" id="AmoebaDB:NF0001380"/>
<dbReference type="Pfam" id="PF01770">
    <property type="entry name" value="Folate_carrier"/>
    <property type="match status" value="1"/>
</dbReference>
<dbReference type="RefSeq" id="XP_044569010.1">
    <property type="nucleotide sequence ID" value="XM_044711223.1"/>
</dbReference>
<dbReference type="Proteomes" id="UP000444721">
    <property type="component" value="Unassembled WGS sequence"/>
</dbReference>
<gene>
    <name evidence="4" type="ORF">FDP41_007474</name>
</gene>
<organism evidence="4 5">
    <name type="scientific">Naegleria fowleri</name>
    <name type="common">Brain eating amoeba</name>
    <dbReference type="NCBI Taxonomy" id="5763"/>
    <lineage>
        <taxon>Eukaryota</taxon>
        <taxon>Discoba</taxon>
        <taxon>Heterolobosea</taxon>
        <taxon>Tetramitia</taxon>
        <taxon>Eutetramitia</taxon>
        <taxon>Vahlkampfiidae</taxon>
        <taxon>Naegleria</taxon>
    </lineage>
</organism>
<protein>
    <recommendedName>
        <fullName evidence="6">Major facilitator superfamily (MFS) profile domain-containing protein</fullName>
    </recommendedName>
</protein>
<feature type="transmembrane region" description="Helical" evidence="3">
    <location>
        <begin position="292"/>
        <end position="312"/>
    </location>
</feature>
<feature type="compositionally biased region" description="Polar residues" evidence="2">
    <location>
        <begin position="25"/>
        <end position="53"/>
    </location>
</feature>
<evidence type="ECO:0000313" key="5">
    <source>
        <dbReference type="Proteomes" id="UP000444721"/>
    </source>
</evidence>
<keyword evidence="3" id="KW-0812">Transmembrane</keyword>
<reference evidence="4 5" key="1">
    <citation type="journal article" date="2019" name="Sci. Rep.">
        <title>Nanopore sequencing improves the draft genome of the human pathogenic amoeba Naegleria fowleri.</title>
        <authorList>
            <person name="Liechti N."/>
            <person name="Schurch N."/>
            <person name="Bruggmann R."/>
            <person name="Wittwer M."/>
        </authorList>
    </citation>
    <scope>NUCLEOTIDE SEQUENCE [LARGE SCALE GENOMIC DNA]</scope>
    <source>
        <strain evidence="4 5">ATCC 30894</strain>
    </source>
</reference>
<dbReference type="VEuPathDB" id="AmoebaDB:NfTy_003360"/>
<feature type="transmembrane region" description="Helical" evidence="3">
    <location>
        <begin position="434"/>
        <end position="454"/>
    </location>
</feature>
<feature type="region of interest" description="Disordered" evidence="2">
    <location>
        <begin position="74"/>
        <end position="108"/>
    </location>
</feature>
<dbReference type="EMBL" id="VFQX01000003">
    <property type="protein sequence ID" value="KAF0984297.1"/>
    <property type="molecule type" value="Genomic_DNA"/>
</dbReference>
<feature type="transmembrane region" description="Helical" evidence="3">
    <location>
        <begin position="593"/>
        <end position="618"/>
    </location>
</feature>
<dbReference type="AlphaFoldDB" id="A0A6A5C4S0"/>
<dbReference type="PANTHER" id="PTHR10686">
    <property type="entry name" value="FOLATE TRANSPORTER"/>
    <property type="match status" value="1"/>
</dbReference>
<feature type="transmembrane region" description="Helical" evidence="3">
    <location>
        <begin position="260"/>
        <end position="280"/>
    </location>
</feature>